<dbReference type="InterPro" id="IPR044946">
    <property type="entry name" value="Restrct_endonuc_typeI_TRD_sf"/>
</dbReference>
<evidence type="ECO:0000256" key="3">
    <source>
        <dbReference type="ARBA" id="ARBA00023125"/>
    </source>
</evidence>
<feature type="domain" description="Type I restriction modification DNA specificity" evidence="6">
    <location>
        <begin position="9"/>
        <end position="190"/>
    </location>
</feature>
<dbReference type="Proteomes" id="UP000480804">
    <property type="component" value="Unassembled WGS sequence"/>
</dbReference>
<evidence type="ECO:0000313" key="8">
    <source>
        <dbReference type="EMBL" id="GGU82980.1"/>
    </source>
</evidence>
<keyword evidence="9" id="KW-1185">Reference proteome</keyword>
<dbReference type="Gene3D" id="3.90.220.20">
    <property type="entry name" value="DNA methylase specificity domains"/>
    <property type="match status" value="2"/>
</dbReference>
<dbReference type="RefSeq" id="WP_189400853.1">
    <property type="nucleotide sequence ID" value="NZ_BLLO01000017.1"/>
</dbReference>
<reference evidence="8" key="3">
    <citation type="submission" date="2020-09" db="EMBL/GenBank/DDBJ databases">
        <authorList>
            <person name="Sun Q."/>
            <person name="Ohkuma M."/>
        </authorList>
    </citation>
    <scope>NUCLEOTIDE SEQUENCE</scope>
    <source>
        <strain evidence="8">JCM 4136</strain>
    </source>
</reference>
<evidence type="ECO:0000313" key="9">
    <source>
        <dbReference type="Proteomes" id="UP000480804"/>
    </source>
</evidence>
<dbReference type="PANTHER" id="PTHR43140:SF1">
    <property type="entry name" value="TYPE I RESTRICTION ENZYME ECOKI SPECIFICITY SUBUNIT"/>
    <property type="match status" value="1"/>
</dbReference>
<dbReference type="GO" id="GO:0003677">
    <property type="term" value="F:DNA binding"/>
    <property type="evidence" value="ECO:0007669"/>
    <property type="project" value="UniProtKB-KW"/>
</dbReference>
<organism evidence="8 10">
    <name type="scientific">Streptomyces gougerotii</name>
    <dbReference type="NCBI Taxonomy" id="53448"/>
    <lineage>
        <taxon>Bacteria</taxon>
        <taxon>Bacillati</taxon>
        <taxon>Actinomycetota</taxon>
        <taxon>Actinomycetes</taxon>
        <taxon>Kitasatosporales</taxon>
        <taxon>Streptomycetaceae</taxon>
        <taxon>Streptomyces</taxon>
        <taxon>Streptomyces diastaticus group</taxon>
    </lineage>
</organism>
<feature type="compositionally biased region" description="Basic residues" evidence="5">
    <location>
        <begin position="440"/>
        <end position="451"/>
    </location>
</feature>
<dbReference type="PANTHER" id="PTHR43140">
    <property type="entry name" value="TYPE-1 RESTRICTION ENZYME ECOKI SPECIFICITY PROTEIN"/>
    <property type="match status" value="1"/>
</dbReference>
<dbReference type="CDD" id="cd17253">
    <property type="entry name" value="RMtype1_S_Eco933I-TRD2-CR2_like"/>
    <property type="match status" value="2"/>
</dbReference>
<dbReference type="InterPro" id="IPR000055">
    <property type="entry name" value="Restrct_endonuc_typeI_TRD"/>
</dbReference>
<protein>
    <recommendedName>
        <fullName evidence="6">Type I restriction modification DNA specificity domain-containing protein</fullName>
    </recommendedName>
</protein>
<proteinExistence type="inferred from homology"/>
<evidence type="ECO:0000256" key="4">
    <source>
        <dbReference type="ARBA" id="ARBA00038652"/>
    </source>
</evidence>
<evidence type="ECO:0000259" key="6">
    <source>
        <dbReference type="Pfam" id="PF01420"/>
    </source>
</evidence>
<evidence type="ECO:0000313" key="10">
    <source>
        <dbReference type="Proteomes" id="UP000660975"/>
    </source>
</evidence>
<reference evidence="7 9" key="2">
    <citation type="submission" date="2020-02" db="EMBL/GenBank/DDBJ databases">
        <title>Whole genome shotgun sequence of Streptomyces gougerotii NBRC 13043.</title>
        <authorList>
            <person name="Ichikawa N."/>
            <person name="Komaki H."/>
            <person name="Tamura T."/>
        </authorList>
    </citation>
    <scope>NUCLEOTIDE SEQUENCE [LARGE SCALE GENOMIC DNA]</scope>
    <source>
        <strain evidence="7 9">NBRC 13043</strain>
    </source>
</reference>
<dbReference type="GO" id="GO:0009307">
    <property type="term" value="P:DNA restriction-modification system"/>
    <property type="evidence" value="ECO:0007669"/>
    <property type="project" value="UniProtKB-KW"/>
</dbReference>
<dbReference type="InterPro" id="IPR051212">
    <property type="entry name" value="Type-I_RE_S_subunit"/>
</dbReference>
<evidence type="ECO:0000256" key="2">
    <source>
        <dbReference type="ARBA" id="ARBA00022747"/>
    </source>
</evidence>
<accession>A0A8H9LUT5</accession>
<name>A0A8H9LUT5_9ACTN</name>
<dbReference type="AlphaFoldDB" id="A0A8H9LUT5"/>
<evidence type="ECO:0000313" key="7">
    <source>
        <dbReference type="EMBL" id="GFH77447.1"/>
    </source>
</evidence>
<comment type="similarity">
    <text evidence="1">Belongs to the type-I restriction system S methylase family.</text>
</comment>
<keyword evidence="2" id="KW-0680">Restriction system</keyword>
<dbReference type="EMBL" id="BLLO01000017">
    <property type="protein sequence ID" value="GFH77447.1"/>
    <property type="molecule type" value="Genomic_DNA"/>
</dbReference>
<feature type="region of interest" description="Disordered" evidence="5">
    <location>
        <begin position="435"/>
        <end position="474"/>
    </location>
</feature>
<sequence length="480" mass="53426">MSKTELPPGWCSVRLEEIAEVRLGRQRSPKNHAGEQMRPYLRAANVDWNGLKLDDVKEMNFTDAELETYRLLPGDIVLGEASGSPREVGKPALWNGQIDDCCFQNTLIRVRPEPGIEPQYLLLLLRYEALRGAFARGARGVGIHHLGSAKLASWSISLPPLSEQRRIVEVLDDLISRLDAAEESINRNLKRSNHAWSSVLNAVARGDLNGRSVQADLRLVSEVAEVSGGIQKQQKRRPVDNSFPFLRVVNVARGKLQLDEIHQIELFDGELERHKLECGDLLVVEGNGSPDQIGRAATWRGEVDNAVHQNHLIRVRPSGEILPRYLELVWNSPLVVDQLREVARSTSGLYTLSTAKVKSVKIPVPSVSDQKSLVEAADAWETSIDSAREALRAAKFRSHLLRQSTFRRAFSGSLISQDPVYEPASSIQERIRVAREQAGRRKSSRVRRARTVKASAGVMPAPSSAIEPIPSNAVQQEFEL</sequence>
<gene>
    <name evidence="8" type="ORF">GCM10010227_41550</name>
    <name evidence="7" type="ORF">Sgou_21170</name>
</gene>
<keyword evidence="3" id="KW-0238">DNA-binding</keyword>
<comment type="subunit">
    <text evidence="4">The methyltransferase is composed of M and S polypeptides.</text>
</comment>
<comment type="caution">
    <text evidence="8">The sequence shown here is derived from an EMBL/GenBank/DDBJ whole genome shotgun (WGS) entry which is preliminary data.</text>
</comment>
<feature type="compositionally biased region" description="Low complexity" evidence="5">
    <location>
        <begin position="452"/>
        <end position="471"/>
    </location>
</feature>
<dbReference type="Pfam" id="PF01420">
    <property type="entry name" value="Methylase_S"/>
    <property type="match status" value="1"/>
</dbReference>
<dbReference type="EMBL" id="BMSC01000014">
    <property type="protein sequence ID" value="GGU82980.1"/>
    <property type="molecule type" value="Genomic_DNA"/>
</dbReference>
<evidence type="ECO:0000256" key="5">
    <source>
        <dbReference type="SAM" id="MobiDB-lite"/>
    </source>
</evidence>
<dbReference type="SUPFAM" id="SSF116734">
    <property type="entry name" value="DNA methylase specificity domain"/>
    <property type="match status" value="2"/>
</dbReference>
<reference evidence="8" key="1">
    <citation type="journal article" date="2014" name="Int. J. Syst. Evol. Microbiol.">
        <title>Complete genome sequence of Corynebacterium casei LMG S-19264T (=DSM 44701T), isolated from a smear-ripened cheese.</title>
        <authorList>
            <consortium name="US DOE Joint Genome Institute (JGI-PGF)"/>
            <person name="Walter F."/>
            <person name="Albersmeier A."/>
            <person name="Kalinowski J."/>
            <person name="Ruckert C."/>
        </authorList>
    </citation>
    <scope>NUCLEOTIDE SEQUENCE</scope>
    <source>
        <strain evidence="8">JCM 4136</strain>
    </source>
</reference>
<dbReference type="Proteomes" id="UP000660975">
    <property type="component" value="Unassembled WGS sequence"/>
</dbReference>
<evidence type="ECO:0000256" key="1">
    <source>
        <dbReference type="ARBA" id="ARBA00010923"/>
    </source>
</evidence>